<dbReference type="InParanoid" id="A0A672JNM1"/>
<evidence type="ECO:0000313" key="2">
    <source>
        <dbReference type="Ensembl" id="ENSSFAP00005054787.1"/>
    </source>
</evidence>
<evidence type="ECO:0000256" key="1">
    <source>
        <dbReference type="ARBA" id="ARBA00010771"/>
    </source>
</evidence>
<dbReference type="GO" id="GO:0005764">
    <property type="term" value="C:lysosome"/>
    <property type="evidence" value="ECO:0007669"/>
    <property type="project" value="TreeGrafter"/>
</dbReference>
<name>A0A672JNM1_SALFA</name>
<reference evidence="2" key="3">
    <citation type="submission" date="2025-09" db="UniProtKB">
        <authorList>
            <consortium name="Ensembl"/>
        </authorList>
    </citation>
    <scope>IDENTIFICATION</scope>
</reference>
<comment type="similarity">
    <text evidence="1">Belongs to the ependymin family.</text>
</comment>
<keyword evidence="3" id="KW-1185">Reference proteome</keyword>
<dbReference type="Pfam" id="PF00811">
    <property type="entry name" value="Ependymin"/>
    <property type="match status" value="1"/>
</dbReference>
<dbReference type="Ensembl" id="ENSSFAT00005056473.1">
    <property type="protein sequence ID" value="ENSSFAP00005054787.1"/>
    <property type="gene ID" value="ENSSFAG00005026054.1"/>
</dbReference>
<reference evidence="2" key="1">
    <citation type="submission" date="2019-06" db="EMBL/GenBank/DDBJ databases">
        <authorList>
            <consortium name="Wellcome Sanger Institute Data Sharing"/>
        </authorList>
    </citation>
    <scope>NUCLEOTIDE SEQUENCE [LARGE SCALE GENOMIC DNA]</scope>
</reference>
<protein>
    <recommendedName>
        <fullName evidence="4">Ependymin-like 1</fullName>
    </recommendedName>
</protein>
<accession>A0A672JNM1</accession>
<dbReference type="PANTHER" id="PTHR10697:SF5">
    <property type="entry name" value="EPENDYMIN-RELATED"/>
    <property type="match status" value="1"/>
</dbReference>
<evidence type="ECO:0008006" key="4">
    <source>
        <dbReference type="Google" id="ProtNLM"/>
    </source>
</evidence>
<dbReference type="GO" id="GO:0007160">
    <property type="term" value="P:cell-matrix adhesion"/>
    <property type="evidence" value="ECO:0007669"/>
    <property type="project" value="InterPro"/>
</dbReference>
<dbReference type="SMART" id="SM00026">
    <property type="entry name" value="EPEND"/>
    <property type="match status" value="1"/>
</dbReference>
<dbReference type="FunCoup" id="A0A672JNM1">
    <property type="interactions" value="3"/>
</dbReference>
<dbReference type="AlphaFoldDB" id="A0A672JNM1"/>
<gene>
    <name evidence="2" type="primary">epd</name>
</gene>
<evidence type="ECO:0000313" key="3">
    <source>
        <dbReference type="Proteomes" id="UP000472267"/>
    </source>
</evidence>
<dbReference type="GO" id="GO:0005576">
    <property type="term" value="C:extracellular region"/>
    <property type="evidence" value="ECO:0007669"/>
    <property type="project" value="InterPro"/>
</dbReference>
<dbReference type="GO" id="GO:0005509">
    <property type="term" value="F:calcium ion binding"/>
    <property type="evidence" value="ECO:0007669"/>
    <property type="project" value="InterPro"/>
</dbReference>
<dbReference type="OMA" id="MSVTMGC"/>
<dbReference type="PANTHER" id="PTHR10697">
    <property type="entry name" value="MAMMALIAN EPENDYMIN-RELATED PROTEIN 1"/>
    <property type="match status" value="1"/>
</dbReference>
<sequence length="233" mass="25664">MTRCAEGCILPSLPQGCDSLRTRKMYVAVTLFVLMCLTATTRADHHHHPCHAPNMTGHLSVINLKSGETRAYGTFTYESTAKKLRFRSNESHPTNTSIGLDVLMFFEEGVFYEIDSKNQSCEKKALQCSMHPMDIPDDAKFYGALNVGNPSIEGEGLKVSVWIGGLLGKTGSYSTSVTVGCVPLSTMYFIDSSTLLFTLIKDPDLLLVPSICQGLPLEETPEGTVHSFYHEFI</sequence>
<reference evidence="2" key="2">
    <citation type="submission" date="2025-08" db="UniProtKB">
        <authorList>
            <consortium name="Ensembl"/>
        </authorList>
    </citation>
    <scope>IDENTIFICATION</scope>
</reference>
<dbReference type="Proteomes" id="UP000472267">
    <property type="component" value="Chromosome 10"/>
</dbReference>
<organism evidence="2 3">
    <name type="scientific">Salarias fasciatus</name>
    <name type="common">Jewelled blenny</name>
    <name type="synonym">Blennius fasciatus</name>
    <dbReference type="NCBI Taxonomy" id="181472"/>
    <lineage>
        <taxon>Eukaryota</taxon>
        <taxon>Metazoa</taxon>
        <taxon>Chordata</taxon>
        <taxon>Craniata</taxon>
        <taxon>Vertebrata</taxon>
        <taxon>Euteleostomi</taxon>
        <taxon>Actinopterygii</taxon>
        <taxon>Neopterygii</taxon>
        <taxon>Teleostei</taxon>
        <taxon>Neoteleostei</taxon>
        <taxon>Acanthomorphata</taxon>
        <taxon>Ovalentaria</taxon>
        <taxon>Blenniimorphae</taxon>
        <taxon>Blenniiformes</taxon>
        <taxon>Blennioidei</taxon>
        <taxon>Blenniidae</taxon>
        <taxon>Salariinae</taxon>
        <taxon>Salarias</taxon>
    </lineage>
</organism>
<dbReference type="PRINTS" id="PR00317">
    <property type="entry name" value="EPENDYMIN"/>
</dbReference>
<dbReference type="InterPro" id="IPR001299">
    <property type="entry name" value="Ependymin"/>
</dbReference>
<proteinExistence type="inferred from homology"/>